<name>A0ACB5UDC9_AMBMO</name>
<protein>
    <submittedName>
        <fullName evidence="1">Unnamed protein product</fullName>
    </submittedName>
</protein>
<keyword evidence="2" id="KW-1185">Reference proteome</keyword>
<organism evidence="1 2">
    <name type="scientific">Ambrosiozyma monospora</name>
    <name type="common">Yeast</name>
    <name type="synonym">Endomycopsis monosporus</name>
    <dbReference type="NCBI Taxonomy" id="43982"/>
    <lineage>
        <taxon>Eukaryota</taxon>
        <taxon>Fungi</taxon>
        <taxon>Dikarya</taxon>
        <taxon>Ascomycota</taxon>
        <taxon>Saccharomycotina</taxon>
        <taxon>Pichiomycetes</taxon>
        <taxon>Pichiales</taxon>
        <taxon>Pichiaceae</taxon>
        <taxon>Ambrosiozyma</taxon>
    </lineage>
</organism>
<accession>A0ACB5UDC9</accession>
<gene>
    <name evidence="1" type="ORF">Amon02_001336700</name>
</gene>
<dbReference type="EMBL" id="BSXS01017349">
    <property type="protein sequence ID" value="GMF08796.1"/>
    <property type="molecule type" value="Genomic_DNA"/>
</dbReference>
<comment type="caution">
    <text evidence="1">The sequence shown here is derived from an EMBL/GenBank/DDBJ whole genome shotgun (WGS) entry which is preliminary data.</text>
</comment>
<evidence type="ECO:0000313" key="2">
    <source>
        <dbReference type="Proteomes" id="UP001165064"/>
    </source>
</evidence>
<sequence>MKQVIPTLQTSSSINPTTDLGNFIEIECCSDRFLPETYHFRYEEPKEEEWDIVANGLLRCFLKGSNAHYQRELYNR</sequence>
<proteinExistence type="predicted"/>
<evidence type="ECO:0000313" key="1">
    <source>
        <dbReference type="EMBL" id="GMF08796.1"/>
    </source>
</evidence>
<reference evidence="1" key="1">
    <citation type="submission" date="2023-04" db="EMBL/GenBank/DDBJ databases">
        <title>Ambrosiozyma monospora NBRC 10751.</title>
        <authorList>
            <person name="Ichikawa N."/>
            <person name="Sato H."/>
            <person name="Tonouchi N."/>
        </authorList>
    </citation>
    <scope>NUCLEOTIDE SEQUENCE</scope>
    <source>
        <strain evidence="1">NBRC 10751</strain>
    </source>
</reference>
<dbReference type="Proteomes" id="UP001165064">
    <property type="component" value="Unassembled WGS sequence"/>
</dbReference>